<keyword evidence="12" id="KW-1185">Reference proteome</keyword>
<evidence type="ECO:0000256" key="5">
    <source>
        <dbReference type="ARBA" id="ARBA00022530"/>
    </source>
</evidence>
<dbReference type="GO" id="GO:0005125">
    <property type="term" value="F:cytokine activity"/>
    <property type="evidence" value="ECO:0007669"/>
    <property type="project" value="TreeGrafter"/>
</dbReference>
<reference evidence="11 12" key="1">
    <citation type="journal article" date="2021" name="Elife">
        <title>Chloroplast acquisition without the gene transfer in kleptoplastic sea slugs, Plakobranchus ocellatus.</title>
        <authorList>
            <person name="Maeda T."/>
            <person name="Takahashi S."/>
            <person name="Yoshida T."/>
            <person name="Shimamura S."/>
            <person name="Takaki Y."/>
            <person name="Nagai Y."/>
            <person name="Toyoda A."/>
            <person name="Suzuki Y."/>
            <person name="Arimoto A."/>
            <person name="Ishii H."/>
            <person name="Satoh N."/>
            <person name="Nishiyama T."/>
            <person name="Hasebe M."/>
            <person name="Maruyama T."/>
            <person name="Minagawa J."/>
            <person name="Obokata J."/>
            <person name="Shigenobu S."/>
        </authorList>
    </citation>
    <scope>NUCLEOTIDE SEQUENCE [LARGE SCALE GENOMIC DNA]</scope>
</reference>
<dbReference type="InterPro" id="IPR005817">
    <property type="entry name" value="Wnt"/>
</dbReference>
<evidence type="ECO:0000256" key="1">
    <source>
        <dbReference type="ARBA" id="ARBA00004498"/>
    </source>
</evidence>
<evidence type="ECO:0000256" key="8">
    <source>
        <dbReference type="ARBA" id="ARBA00023288"/>
    </source>
</evidence>
<accession>A0AAV4JI92</accession>
<keyword evidence="7" id="KW-1015">Disulfide bond</keyword>
<sequence length="143" mass="16673">MHLVLLMFVAWVTTLTDGTGDDKRFRVRAPRGSKWWSLANLGDLSNDLRAPVTKLYNNPSLLPLTKRQRRLVTRNPGTVMAVVSGARMAIEECKYQFRNRRWNCPTKFESHRRSIFGKILQKVNSFDSFQGLNIKFPFKSRHY</sequence>
<proteinExistence type="inferred from homology"/>
<evidence type="ECO:0000313" key="12">
    <source>
        <dbReference type="Proteomes" id="UP000762676"/>
    </source>
</evidence>
<evidence type="ECO:0000313" key="11">
    <source>
        <dbReference type="EMBL" id="GFS22503.1"/>
    </source>
</evidence>
<dbReference type="GO" id="GO:0005615">
    <property type="term" value="C:extracellular space"/>
    <property type="evidence" value="ECO:0007669"/>
    <property type="project" value="TreeGrafter"/>
</dbReference>
<keyword evidence="3 9" id="KW-0217">Developmental protein</keyword>
<gene>
    <name evidence="11" type="ORF">ElyMa_005110200</name>
</gene>
<evidence type="ECO:0000256" key="3">
    <source>
        <dbReference type="ARBA" id="ARBA00022473"/>
    </source>
</evidence>
<comment type="function">
    <text evidence="9">Ligand for members of the frizzled family of seven transmembrane receptors.</text>
</comment>
<protein>
    <recommendedName>
        <fullName evidence="9">Protein Wnt</fullName>
    </recommendedName>
</protein>
<dbReference type="PANTHER" id="PTHR12027">
    <property type="entry name" value="WNT RELATED"/>
    <property type="match status" value="1"/>
</dbReference>
<dbReference type="Proteomes" id="UP000762676">
    <property type="component" value="Unassembled WGS sequence"/>
</dbReference>
<comment type="similarity">
    <text evidence="2 9">Belongs to the Wnt family.</text>
</comment>
<dbReference type="GO" id="GO:0005109">
    <property type="term" value="F:frizzled binding"/>
    <property type="evidence" value="ECO:0007669"/>
    <property type="project" value="TreeGrafter"/>
</dbReference>
<keyword evidence="4" id="KW-0964">Secreted</keyword>
<keyword evidence="5" id="KW-0272">Extracellular matrix</keyword>
<dbReference type="Pfam" id="PF00110">
    <property type="entry name" value="wnt"/>
    <property type="match status" value="1"/>
</dbReference>
<evidence type="ECO:0000256" key="4">
    <source>
        <dbReference type="ARBA" id="ARBA00022525"/>
    </source>
</evidence>
<dbReference type="GO" id="GO:0060070">
    <property type="term" value="P:canonical Wnt signaling pathway"/>
    <property type="evidence" value="ECO:0007669"/>
    <property type="project" value="TreeGrafter"/>
</dbReference>
<keyword evidence="8" id="KW-0449">Lipoprotein</keyword>
<dbReference type="AlphaFoldDB" id="A0AAV4JI92"/>
<feature type="signal peptide" evidence="10">
    <location>
        <begin position="1"/>
        <end position="18"/>
    </location>
</feature>
<comment type="caution">
    <text evidence="11">The sequence shown here is derived from an EMBL/GenBank/DDBJ whole genome shotgun (WGS) entry which is preliminary data.</text>
</comment>
<name>A0AAV4JI92_9GAST</name>
<evidence type="ECO:0000256" key="10">
    <source>
        <dbReference type="SAM" id="SignalP"/>
    </source>
</evidence>
<evidence type="ECO:0000256" key="2">
    <source>
        <dbReference type="ARBA" id="ARBA00005683"/>
    </source>
</evidence>
<evidence type="ECO:0000256" key="6">
    <source>
        <dbReference type="ARBA" id="ARBA00022687"/>
    </source>
</evidence>
<dbReference type="PANTHER" id="PTHR12027:SF91">
    <property type="entry name" value="PROTO-ONCOGENE WNT-1"/>
    <property type="match status" value="1"/>
</dbReference>
<keyword evidence="6 9" id="KW-0879">Wnt signaling pathway</keyword>
<keyword evidence="10" id="KW-0732">Signal</keyword>
<dbReference type="EMBL" id="BMAT01010216">
    <property type="protein sequence ID" value="GFS22503.1"/>
    <property type="molecule type" value="Genomic_DNA"/>
</dbReference>
<dbReference type="GO" id="GO:0045165">
    <property type="term" value="P:cell fate commitment"/>
    <property type="evidence" value="ECO:0007669"/>
    <property type="project" value="TreeGrafter"/>
</dbReference>
<evidence type="ECO:0000256" key="7">
    <source>
        <dbReference type="ARBA" id="ARBA00023157"/>
    </source>
</evidence>
<comment type="subcellular location">
    <subcellularLocation>
        <location evidence="1 9">Secreted</location>
        <location evidence="1 9">Extracellular space</location>
        <location evidence="1 9">Extracellular matrix</location>
    </subcellularLocation>
</comment>
<evidence type="ECO:0000256" key="9">
    <source>
        <dbReference type="RuleBase" id="RU003500"/>
    </source>
</evidence>
<organism evidence="11 12">
    <name type="scientific">Elysia marginata</name>
    <dbReference type="NCBI Taxonomy" id="1093978"/>
    <lineage>
        <taxon>Eukaryota</taxon>
        <taxon>Metazoa</taxon>
        <taxon>Spiralia</taxon>
        <taxon>Lophotrochozoa</taxon>
        <taxon>Mollusca</taxon>
        <taxon>Gastropoda</taxon>
        <taxon>Heterobranchia</taxon>
        <taxon>Euthyneura</taxon>
        <taxon>Panpulmonata</taxon>
        <taxon>Sacoglossa</taxon>
        <taxon>Placobranchoidea</taxon>
        <taxon>Plakobranchidae</taxon>
        <taxon>Elysia</taxon>
    </lineage>
</organism>
<feature type="chain" id="PRO_5043607389" description="Protein Wnt" evidence="10">
    <location>
        <begin position="19"/>
        <end position="143"/>
    </location>
</feature>
<dbReference type="GO" id="GO:0030182">
    <property type="term" value="P:neuron differentiation"/>
    <property type="evidence" value="ECO:0007669"/>
    <property type="project" value="TreeGrafter"/>
</dbReference>